<feature type="domain" description="Glycosyl transferase family 1" evidence="1">
    <location>
        <begin position="206"/>
        <end position="361"/>
    </location>
</feature>
<dbReference type="EMBL" id="PFBX01000003">
    <property type="protein sequence ID" value="PIT87938.1"/>
    <property type="molecule type" value="Genomic_DNA"/>
</dbReference>
<organism evidence="3 4">
    <name type="scientific">Candidatus Magasanikbacteria bacterium CG10_big_fil_rev_8_21_14_0_10_40_10</name>
    <dbReference type="NCBI Taxonomy" id="1974648"/>
    <lineage>
        <taxon>Bacteria</taxon>
        <taxon>Candidatus Magasanikiibacteriota</taxon>
    </lineage>
</organism>
<dbReference type="InterPro" id="IPR001296">
    <property type="entry name" value="Glyco_trans_1"/>
</dbReference>
<gene>
    <name evidence="3" type="ORF">COU31_00435</name>
</gene>
<evidence type="ECO:0000259" key="1">
    <source>
        <dbReference type="Pfam" id="PF00534"/>
    </source>
</evidence>
<evidence type="ECO:0008006" key="5">
    <source>
        <dbReference type="Google" id="ProtNLM"/>
    </source>
</evidence>
<proteinExistence type="predicted"/>
<name>A0A2M6W576_9BACT</name>
<dbReference type="Pfam" id="PF13439">
    <property type="entry name" value="Glyco_transf_4"/>
    <property type="match status" value="1"/>
</dbReference>
<dbReference type="SUPFAM" id="SSF53756">
    <property type="entry name" value="UDP-Glycosyltransferase/glycogen phosphorylase"/>
    <property type="match status" value="1"/>
</dbReference>
<reference evidence="4" key="1">
    <citation type="submission" date="2017-09" db="EMBL/GenBank/DDBJ databases">
        <title>Depth-based differentiation of microbial function through sediment-hosted aquifers and enrichment of novel symbionts in the deep terrestrial subsurface.</title>
        <authorList>
            <person name="Probst A.J."/>
            <person name="Ladd B."/>
            <person name="Jarett J.K."/>
            <person name="Geller-Mcgrath D.E."/>
            <person name="Sieber C.M.K."/>
            <person name="Emerson J.B."/>
            <person name="Anantharaman K."/>
            <person name="Thomas B.C."/>
            <person name="Malmstrom R."/>
            <person name="Stieglmeier M."/>
            <person name="Klingl A."/>
            <person name="Woyke T."/>
            <person name="Ryan C.M."/>
            <person name="Banfield J.F."/>
        </authorList>
    </citation>
    <scope>NUCLEOTIDE SEQUENCE [LARGE SCALE GENOMIC DNA]</scope>
</reference>
<dbReference type="InterPro" id="IPR028098">
    <property type="entry name" value="Glyco_trans_4-like_N"/>
</dbReference>
<evidence type="ECO:0000313" key="3">
    <source>
        <dbReference type="EMBL" id="PIT87938.1"/>
    </source>
</evidence>
<sequence>MAPKQKILFVITQGKWGGAQKYVHDLAKKLTNDFVVELAIGEPKGEKDLLDKLENKIKIYQLARLKRAISPRQDILAIFELARLYKNTKPDIVHLNSSKASIIGSLAGRLAGRHRPKIIYTAHGWVFNEPLNSLKKFTYLWLEKYTARFKDKIIALSESDRQDGLEKLKIKKEKILIIPLGLEKPTNVLNQTQARAELAKYDVRVLNKKLIGTVANFYATKGHDILLSAINQIKTKLPDDCLFVLIGSGPKQIEITKYIKDNNLNDLIVIIDEIKNDAVRYLPAFDLLVLPSKKEGLPYTILEARQQNIPIIATNVGGVGSLIQDQQNGRLVPASDPDKLAQAIIACLQNPQQTKKYANAAPASVKNFDLDEMARQTSNLYHTLF</sequence>
<accession>A0A2M6W576</accession>
<dbReference type="Pfam" id="PF00534">
    <property type="entry name" value="Glycos_transf_1"/>
    <property type="match status" value="1"/>
</dbReference>
<dbReference type="AlphaFoldDB" id="A0A2M6W576"/>
<dbReference type="Gene3D" id="3.40.50.2000">
    <property type="entry name" value="Glycogen Phosphorylase B"/>
    <property type="match status" value="2"/>
</dbReference>
<evidence type="ECO:0000313" key="4">
    <source>
        <dbReference type="Proteomes" id="UP000231183"/>
    </source>
</evidence>
<evidence type="ECO:0000259" key="2">
    <source>
        <dbReference type="Pfam" id="PF13439"/>
    </source>
</evidence>
<feature type="domain" description="Glycosyltransferase subfamily 4-like N-terminal" evidence="2">
    <location>
        <begin position="16"/>
        <end position="182"/>
    </location>
</feature>
<protein>
    <recommendedName>
        <fullName evidence="5">Glycosyltransferase family 1 protein</fullName>
    </recommendedName>
</protein>
<comment type="caution">
    <text evidence="3">The sequence shown here is derived from an EMBL/GenBank/DDBJ whole genome shotgun (WGS) entry which is preliminary data.</text>
</comment>
<dbReference type="PANTHER" id="PTHR12526">
    <property type="entry name" value="GLYCOSYLTRANSFERASE"/>
    <property type="match status" value="1"/>
</dbReference>
<dbReference type="Proteomes" id="UP000231183">
    <property type="component" value="Unassembled WGS sequence"/>
</dbReference>